<keyword evidence="2" id="KW-1185">Reference proteome</keyword>
<organism evidence="1 2">
    <name type="scientific">Paenibacillus phyllosphaerae</name>
    <dbReference type="NCBI Taxonomy" id="274593"/>
    <lineage>
        <taxon>Bacteria</taxon>
        <taxon>Bacillati</taxon>
        <taxon>Bacillota</taxon>
        <taxon>Bacilli</taxon>
        <taxon>Bacillales</taxon>
        <taxon>Paenibacillaceae</taxon>
        <taxon>Paenibacillus</taxon>
    </lineage>
</organism>
<dbReference type="EMBL" id="JACHXK010000035">
    <property type="protein sequence ID" value="MBB3114556.1"/>
    <property type="molecule type" value="Genomic_DNA"/>
</dbReference>
<sequence length="108" mass="12079">MPVYNKLVRDKIPQVIEATGKSCRTRILGQEEYLLALNTKLKEEAAEYHDASDDASALEELADMLEVIRGLAAARGSSWEQLEAIRKRKADARGGFQEKVFLIDVDEA</sequence>
<name>A0A7W5B5X6_9BACL</name>
<dbReference type="Proteomes" id="UP000570361">
    <property type="component" value="Unassembled WGS sequence"/>
</dbReference>
<proteinExistence type="predicted"/>
<dbReference type="CDD" id="cd11532">
    <property type="entry name" value="NTP-PPase_COG4997"/>
    <property type="match status" value="1"/>
</dbReference>
<dbReference type="InterPro" id="IPR038735">
    <property type="entry name" value="MSMEG_1276-like_NTP-PPase_dom"/>
</dbReference>
<gene>
    <name evidence="1" type="ORF">FHS18_006677</name>
</gene>
<dbReference type="SUPFAM" id="SSF101386">
    <property type="entry name" value="all-alpha NTP pyrophosphatases"/>
    <property type="match status" value="1"/>
</dbReference>
<comment type="caution">
    <text evidence="1">The sequence shown here is derived from an EMBL/GenBank/DDBJ whole genome shotgun (WGS) entry which is preliminary data.</text>
</comment>
<reference evidence="1 2" key="1">
    <citation type="submission" date="2020-08" db="EMBL/GenBank/DDBJ databases">
        <title>Genomic Encyclopedia of Type Strains, Phase III (KMG-III): the genomes of soil and plant-associated and newly described type strains.</title>
        <authorList>
            <person name="Whitman W."/>
        </authorList>
    </citation>
    <scope>NUCLEOTIDE SEQUENCE [LARGE SCALE GENOMIC DNA]</scope>
    <source>
        <strain evidence="1 2">CECT 5862</strain>
    </source>
</reference>
<dbReference type="Pfam" id="PF01503">
    <property type="entry name" value="PRA-PH"/>
    <property type="match status" value="1"/>
</dbReference>
<evidence type="ECO:0000313" key="2">
    <source>
        <dbReference type="Proteomes" id="UP000570361"/>
    </source>
</evidence>
<dbReference type="InterPro" id="IPR021130">
    <property type="entry name" value="PRib-ATP_PPHydrolase-like"/>
</dbReference>
<accession>A0A7W5B5X6</accession>
<evidence type="ECO:0000313" key="1">
    <source>
        <dbReference type="EMBL" id="MBB3114556.1"/>
    </source>
</evidence>
<protein>
    <submittedName>
        <fullName evidence="1">Putative house-cleaning noncanonical NTP pyrophosphatase (MazG superfamily)</fullName>
    </submittedName>
</protein>
<dbReference type="RefSeq" id="WP_183604590.1">
    <property type="nucleotide sequence ID" value="NZ_JACHXK010000035.1"/>
</dbReference>
<dbReference type="AlphaFoldDB" id="A0A7W5B5X6"/>